<feature type="transmembrane region" description="Helical" evidence="8">
    <location>
        <begin position="276"/>
        <end position="297"/>
    </location>
</feature>
<dbReference type="GO" id="GO:0042910">
    <property type="term" value="F:xenobiotic transmembrane transporter activity"/>
    <property type="evidence" value="ECO:0007669"/>
    <property type="project" value="InterPro"/>
</dbReference>
<feature type="transmembrane region" description="Helical" evidence="8">
    <location>
        <begin position="303"/>
        <end position="323"/>
    </location>
</feature>
<feature type="transmembrane region" description="Helical" evidence="8">
    <location>
        <begin position="366"/>
        <end position="387"/>
    </location>
</feature>
<dbReference type="PROSITE" id="PS51257">
    <property type="entry name" value="PROKAR_LIPOPROTEIN"/>
    <property type="match status" value="1"/>
</dbReference>
<dbReference type="Gene3D" id="1.20.1720.10">
    <property type="entry name" value="Multidrug resistance protein D"/>
    <property type="match status" value="1"/>
</dbReference>
<comment type="caution">
    <text evidence="10">The sequence shown here is derived from an EMBL/GenBank/DDBJ whole genome shotgun (WGS) entry which is preliminary data.</text>
</comment>
<feature type="transmembrane region" description="Helical" evidence="8">
    <location>
        <begin position="165"/>
        <end position="183"/>
    </location>
</feature>
<evidence type="ECO:0000256" key="7">
    <source>
        <dbReference type="ARBA" id="ARBA00023136"/>
    </source>
</evidence>
<dbReference type="Pfam" id="PF07690">
    <property type="entry name" value="MFS_1"/>
    <property type="match status" value="1"/>
</dbReference>
<dbReference type="STRING" id="305900.GV64_16665"/>
<evidence type="ECO:0000256" key="3">
    <source>
        <dbReference type="ARBA" id="ARBA00022448"/>
    </source>
</evidence>
<dbReference type="Proteomes" id="UP000027997">
    <property type="component" value="Unassembled WGS sequence"/>
</dbReference>
<protein>
    <recommendedName>
        <fullName evidence="8">Bcr/CflA family efflux transporter</fullName>
    </recommendedName>
</protein>
<accession>A0A081KDB6</accession>
<evidence type="ECO:0000256" key="8">
    <source>
        <dbReference type="RuleBase" id="RU365088"/>
    </source>
</evidence>
<dbReference type="SUPFAM" id="SSF103473">
    <property type="entry name" value="MFS general substrate transporter"/>
    <property type="match status" value="1"/>
</dbReference>
<feature type="transmembrane region" description="Helical" evidence="8">
    <location>
        <begin position="75"/>
        <end position="93"/>
    </location>
</feature>
<dbReference type="PANTHER" id="PTHR43124">
    <property type="entry name" value="PURINE EFFLUX PUMP PBUE"/>
    <property type="match status" value="1"/>
</dbReference>
<dbReference type="InterPro" id="IPR011701">
    <property type="entry name" value="MFS"/>
</dbReference>
<dbReference type="GO" id="GO:1990961">
    <property type="term" value="P:xenobiotic detoxification by transmembrane export across the plasma membrane"/>
    <property type="evidence" value="ECO:0007669"/>
    <property type="project" value="InterPro"/>
</dbReference>
<dbReference type="GO" id="GO:0005886">
    <property type="term" value="C:plasma membrane"/>
    <property type="evidence" value="ECO:0007669"/>
    <property type="project" value="UniProtKB-SubCell"/>
</dbReference>
<evidence type="ECO:0000313" key="10">
    <source>
        <dbReference type="EMBL" id="KEI72142.1"/>
    </source>
</evidence>
<name>A0A081KDB6_9GAMM</name>
<comment type="similarity">
    <text evidence="2 8">Belongs to the major facilitator superfamily. Bcr/CmlA family.</text>
</comment>
<dbReference type="EMBL" id="JOJP01000001">
    <property type="protein sequence ID" value="KEI72142.1"/>
    <property type="molecule type" value="Genomic_DNA"/>
</dbReference>
<dbReference type="eggNOG" id="COG2814">
    <property type="taxonomic scope" value="Bacteria"/>
</dbReference>
<keyword evidence="5 8" id="KW-0812">Transmembrane</keyword>
<feature type="transmembrane region" description="Helical" evidence="8">
    <location>
        <begin position="133"/>
        <end position="159"/>
    </location>
</feature>
<gene>
    <name evidence="10" type="ORF">GV64_16665</name>
</gene>
<evidence type="ECO:0000256" key="6">
    <source>
        <dbReference type="ARBA" id="ARBA00022989"/>
    </source>
</evidence>
<keyword evidence="11" id="KW-1185">Reference proteome</keyword>
<evidence type="ECO:0000313" key="11">
    <source>
        <dbReference type="Proteomes" id="UP000027997"/>
    </source>
</evidence>
<evidence type="ECO:0000259" key="9">
    <source>
        <dbReference type="PROSITE" id="PS50850"/>
    </source>
</evidence>
<feature type="transmembrane region" description="Helical" evidence="8">
    <location>
        <begin position="204"/>
        <end position="225"/>
    </location>
</feature>
<keyword evidence="3 8" id="KW-0813">Transport</keyword>
<comment type="caution">
    <text evidence="8">Lacks conserved residue(s) required for the propagation of feature annotation.</text>
</comment>
<evidence type="ECO:0000256" key="1">
    <source>
        <dbReference type="ARBA" id="ARBA00004651"/>
    </source>
</evidence>
<keyword evidence="4" id="KW-1003">Cell membrane</keyword>
<dbReference type="InterPro" id="IPR004812">
    <property type="entry name" value="Efflux_drug-R_Bcr/CmlA"/>
</dbReference>
<proteinExistence type="inferred from homology"/>
<dbReference type="AlphaFoldDB" id="A0A081KDB6"/>
<keyword evidence="7 8" id="KW-0472">Membrane</keyword>
<reference evidence="10 11" key="1">
    <citation type="submission" date="2014-06" db="EMBL/GenBank/DDBJ databases">
        <title>Whole Genome Sequences of Three Symbiotic Endozoicomonas Bacteria.</title>
        <authorList>
            <person name="Neave M.J."/>
            <person name="Apprill A."/>
            <person name="Voolstra C.R."/>
        </authorList>
    </citation>
    <scope>NUCLEOTIDE SEQUENCE [LARGE SCALE GENOMIC DNA]</scope>
    <source>
        <strain evidence="10 11">DSM 22380</strain>
    </source>
</reference>
<organism evidence="10 11">
    <name type="scientific">Endozoicomonas elysicola</name>
    <dbReference type="NCBI Taxonomy" id="305900"/>
    <lineage>
        <taxon>Bacteria</taxon>
        <taxon>Pseudomonadati</taxon>
        <taxon>Pseudomonadota</taxon>
        <taxon>Gammaproteobacteria</taxon>
        <taxon>Oceanospirillales</taxon>
        <taxon>Endozoicomonadaceae</taxon>
        <taxon>Endozoicomonas</taxon>
    </lineage>
</organism>
<evidence type="ECO:0000256" key="5">
    <source>
        <dbReference type="ARBA" id="ARBA00022692"/>
    </source>
</evidence>
<dbReference type="InterPro" id="IPR050189">
    <property type="entry name" value="MFS_Efflux_Transporters"/>
</dbReference>
<keyword evidence="6 8" id="KW-1133">Transmembrane helix</keyword>
<feature type="transmembrane region" description="Helical" evidence="8">
    <location>
        <begin position="44"/>
        <end position="63"/>
    </location>
</feature>
<dbReference type="NCBIfam" id="NF008654">
    <property type="entry name" value="PRK11652.1"/>
    <property type="match status" value="1"/>
</dbReference>
<keyword evidence="8" id="KW-0997">Cell inner membrane</keyword>
<dbReference type="PROSITE" id="PS50850">
    <property type="entry name" value="MFS"/>
    <property type="match status" value="1"/>
</dbReference>
<dbReference type="RefSeq" id="WP_020583973.1">
    <property type="nucleotide sequence ID" value="NZ_JOJP01000001.1"/>
</dbReference>
<comment type="subcellular location">
    <subcellularLocation>
        <location evidence="8">Cell inner membrane</location>
        <topology evidence="8">Multi-pass membrane protein</topology>
    </subcellularLocation>
    <subcellularLocation>
        <location evidence="1">Cell membrane</location>
        <topology evidence="1">Multi-pass membrane protein</topology>
    </subcellularLocation>
</comment>
<feature type="transmembrane region" description="Helical" evidence="8">
    <location>
        <begin position="99"/>
        <end position="121"/>
    </location>
</feature>
<dbReference type="CDD" id="cd17320">
    <property type="entry name" value="MFS_MdfA_MDR_like"/>
    <property type="match status" value="1"/>
</dbReference>
<sequence>MKQQGFFQVLFVIVVLTACGQLTNTIYVPTMSQMAADFGVVPGTVQAAIALYLIPYGISQFLYGPLSDRFGRKPLMLIGLVIFIAGSLIGSFAHSFEMLLLASFVQGMGTGVGGVMARTVMRDLYSGLHLQRANSYISMALIFTPLMAPMLGGFLGTAFGWQASFWFLTGFGVLVWLLVLGRFGETHKNVGKRSMGALASYRYVLSNVQFNGFMISLVATFAGIAVFEAAAGVLFGELMGLDPRVISVLFVIPIPGYLFGSWLAGQMAKKHSLESIIGRGVVMLVIGSGSMLVAGLMGYLNAWVILVPATLYFLGSGLLFPTATTAALEPFPENAGVAGAVLGGMQNLGGGLVTLVAASIPMASQVPVAAILCVLTLLVVMTVRILLAPAAGRATV</sequence>
<feature type="transmembrane region" description="Helical" evidence="8">
    <location>
        <begin position="335"/>
        <end position="360"/>
    </location>
</feature>
<dbReference type="PANTHER" id="PTHR43124:SF3">
    <property type="entry name" value="CHLORAMPHENICOL EFFLUX PUMP RV0191"/>
    <property type="match status" value="1"/>
</dbReference>
<dbReference type="InterPro" id="IPR036259">
    <property type="entry name" value="MFS_trans_sf"/>
</dbReference>
<dbReference type="NCBIfam" id="TIGR00710">
    <property type="entry name" value="efflux_Bcr_CflA"/>
    <property type="match status" value="1"/>
</dbReference>
<evidence type="ECO:0000256" key="4">
    <source>
        <dbReference type="ARBA" id="ARBA00022475"/>
    </source>
</evidence>
<feature type="transmembrane region" description="Helical" evidence="8">
    <location>
        <begin position="245"/>
        <end position="264"/>
    </location>
</feature>
<feature type="domain" description="Major facilitator superfamily (MFS) profile" evidence="9">
    <location>
        <begin position="9"/>
        <end position="391"/>
    </location>
</feature>
<dbReference type="InterPro" id="IPR020846">
    <property type="entry name" value="MFS_dom"/>
</dbReference>
<evidence type="ECO:0000256" key="2">
    <source>
        <dbReference type="ARBA" id="ARBA00006236"/>
    </source>
</evidence>